<dbReference type="Proteomes" id="UP001595957">
    <property type="component" value="Unassembled WGS sequence"/>
</dbReference>
<accession>A0ABV9F270</accession>
<organism evidence="2 3">
    <name type="scientific">Sphingobium tyrosinilyticum</name>
    <dbReference type="NCBI Taxonomy" id="2715436"/>
    <lineage>
        <taxon>Bacteria</taxon>
        <taxon>Pseudomonadati</taxon>
        <taxon>Pseudomonadota</taxon>
        <taxon>Alphaproteobacteria</taxon>
        <taxon>Sphingomonadales</taxon>
        <taxon>Sphingomonadaceae</taxon>
        <taxon>Sphingobium</taxon>
    </lineage>
</organism>
<keyword evidence="2" id="KW-0378">Hydrolase</keyword>
<gene>
    <name evidence="2" type="ORF">ACFO3E_11525</name>
</gene>
<evidence type="ECO:0000259" key="1">
    <source>
        <dbReference type="Pfam" id="PF01738"/>
    </source>
</evidence>
<dbReference type="PANTHER" id="PTHR22946:SF0">
    <property type="entry name" value="DIENELACTONE HYDROLASE DOMAIN-CONTAINING PROTEIN"/>
    <property type="match status" value="1"/>
</dbReference>
<comment type="caution">
    <text evidence="2">The sequence shown here is derived from an EMBL/GenBank/DDBJ whole genome shotgun (WGS) entry which is preliminary data.</text>
</comment>
<dbReference type="PANTHER" id="PTHR22946">
    <property type="entry name" value="DIENELACTONE HYDROLASE DOMAIN-CONTAINING PROTEIN-RELATED"/>
    <property type="match status" value="1"/>
</dbReference>
<dbReference type="RefSeq" id="WP_066531188.1">
    <property type="nucleotide sequence ID" value="NZ_JBHSFZ010000025.1"/>
</dbReference>
<reference evidence="3" key="1">
    <citation type="journal article" date="2019" name="Int. J. Syst. Evol. Microbiol.">
        <title>The Global Catalogue of Microorganisms (GCM) 10K type strain sequencing project: providing services to taxonomists for standard genome sequencing and annotation.</title>
        <authorList>
            <consortium name="The Broad Institute Genomics Platform"/>
            <consortium name="The Broad Institute Genome Sequencing Center for Infectious Disease"/>
            <person name="Wu L."/>
            <person name="Ma J."/>
        </authorList>
    </citation>
    <scope>NUCLEOTIDE SEQUENCE [LARGE SCALE GENOMIC DNA]</scope>
    <source>
        <strain evidence="3">NBRC 103632</strain>
    </source>
</reference>
<dbReference type="InterPro" id="IPR029058">
    <property type="entry name" value="AB_hydrolase_fold"/>
</dbReference>
<dbReference type="EC" id="3.1.-.-" evidence="2"/>
<evidence type="ECO:0000313" key="2">
    <source>
        <dbReference type="EMBL" id="MFC4594815.1"/>
    </source>
</evidence>
<sequence length="241" mass="26200">MSVLEPFDYAHDGLKLSGRLARPAGPGPHPAVLVMHSALGPDRQTGERAQDLAKLGYIALATDLYGLGLAGPDLDYMPLFQQYQEQPDLLRGRILAGYEALRALPEVDAGRISAIGYCFGGQCVLELARSGADVRSVVSFHGLLSTARPAQPGKVKAQLLVLTGAKDPFVREEDVRRFQEEMTAAQADWQLTIYGEGYHSFTAPEAATLNFEGIRYDPLLDRLSWAQATAFLDATLNRPAT</sequence>
<protein>
    <submittedName>
        <fullName evidence="2">Dienelactone hydrolase family protein</fullName>
        <ecNumber evidence="2">3.1.-.-</ecNumber>
    </submittedName>
</protein>
<dbReference type="InterPro" id="IPR050261">
    <property type="entry name" value="FrsA_esterase"/>
</dbReference>
<feature type="domain" description="Dienelactone hydrolase" evidence="1">
    <location>
        <begin position="17"/>
        <end position="234"/>
    </location>
</feature>
<evidence type="ECO:0000313" key="3">
    <source>
        <dbReference type="Proteomes" id="UP001595957"/>
    </source>
</evidence>
<dbReference type="InterPro" id="IPR002925">
    <property type="entry name" value="Dienelactn_hydro"/>
</dbReference>
<proteinExistence type="predicted"/>
<dbReference type="EMBL" id="JBHSFZ010000025">
    <property type="protein sequence ID" value="MFC4594815.1"/>
    <property type="molecule type" value="Genomic_DNA"/>
</dbReference>
<keyword evidence="3" id="KW-1185">Reference proteome</keyword>
<dbReference type="Gene3D" id="3.40.50.1820">
    <property type="entry name" value="alpha/beta hydrolase"/>
    <property type="match status" value="1"/>
</dbReference>
<dbReference type="SUPFAM" id="SSF53474">
    <property type="entry name" value="alpha/beta-Hydrolases"/>
    <property type="match status" value="1"/>
</dbReference>
<dbReference type="GO" id="GO:0016787">
    <property type="term" value="F:hydrolase activity"/>
    <property type="evidence" value="ECO:0007669"/>
    <property type="project" value="UniProtKB-KW"/>
</dbReference>
<dbReference type="Pfam" id="PF01738">
    <property type="entry name" value="DLH"/>
    <property type="match status" value="1"/>
</dbReference>
<name>A0ABV9F270_9SPHN</name>